<dbReference type="Pfam" id="PF01263">
    <property type="entry name" value="Aldose_epim"/>
    <property type="match status" value="1"/>
</dbReference>
<protein>
    <submittedName>
        <fullName evidence="1">Aldose 1-epimerase</fullName>
        <ecNumber evidence="1">5.1.3.3</ecNumber>
    </submittedName>
</protein>
<dbReference type="SUPFAM" id="SSF74650">
    <property type="entry name" value="Galactose mutarotase-like"/>
    <property type="match status" value="1"/>
</dbReference>
<dbReference type="EMBL" id="CP063687">
    <property type="protein sequence ID" value="QOY28827.1"/>
    <property type="molecule type" value="Genomic_DNA"/>
</dbReference>
<dbReference type="EC" id="5.1.3.3" evidence="1"/>
<keyword evidence="1" id="KW-0413">Isomerase</keyword>
<accession>A0A7W4LS92</accession>
<dbReference type="PANTHER" id="PTHR10091:SF0">
    <property type="entry name" value="GALACTOSE MUTAROTASE"/>
    <property type="match status" value="1"/>
</dbReference>
<dbReference type="InterPro" id="IPR008183">
    <property type="entry name" value="Aldose_1/G6P_1-epimerase"/>
</dbReference>
<dbReference type="InterPro" id="IPR011013">
    <property type="entry name" value="Gal_mutarotase_sf_dom"/>
</dbReference>
<proteinExistence type="predicted"/>
<sequence>MLMTIEHTTYLGVSAIKAETDQAECIIVPEWGSNVISLRDKRTGMRLLREPETAEQFRAKPMLYGIPVLFPPNRITDGTFRFDGRAYQFEINEEDKHNHIHGFLHNQHWKAAAAKEEGDGMTVETEIDLSKIPRVHKQFPHDVIVRMTYTLKDNVFTQRALITNNGTEAFPWGLGYHSTFVFNEERSRLFLTADRMWELNERFVPTGRLLDVPDKEAFRHGMSLKNKQFDDVFLSSGRNGGNNEAVISHPDEKLSVLYQADTSFKHWVVYNGDGKQGFVSLEPYTSVTDAFNLNQPASLTGLQILKPGEEAAASSRITILHDEE</sequence>
<dbReference type="GO" id="GO:0033499">
    <property type="term" value="P:galactose catabolic process via UDP-galactose, Leloir pathway"/>
    <property type="evidence" value="ECO:0007669"/>
    <property type="project" value="TreeGrafter"/>
</dbReference>
<dbReference type="InterPro" id="IPR014718">
    <property type="entry name" value="GH-type_carb-bd"/>
</dbReference>
<dbReference type="GO" id="GO:0006006">
    <property type="term" value="P:glucose metabolic process"/>
    <property type="evidence" value="ECO:0007669"/>
    <property type="project" value="TreeGrafter"/>
</dbReference>
<reference evidence="2" key="1">
    <citation type="submission" date="2020-10" db="EMBL/GenBank/DDBJ databases">
        <title>Complete genome sequence of Bacillus velezensis NST6.</title>
        <authorList>
            <person name="Choi J."/>
        </authorList>
    </citation>
    <scope>NUCLEOTIDE SEQUENCE [LARGE SCALE GENOMIC DNA]</scope>
    <source>
        <strain evidence="2">NST6</strain>
    </source>
</reference>
<name>A0A7W4LS92_BACVE</name>
<dbReference type="GO" id="GO:0030246">
    <property type="term" value="F:carbohydrate binding"/>
    <property type="evidence" value="ECO:0007669"/>
    <property type="project" value="InterPro"/>
</dbReference>
<dbReference type="GO" id="GO:0004034">
    <property type="term" value="F:aldose 1-epimerase activity"/>
    <property type="evidence" value="ECO:0007669"/>
    <property type="project" value="UniProtKB-EC"/>
</dbReference>
<dbReference type="GO" id="GO:0005737">
    <property type="term" value="C:cytoplasm"/>
    <property type="evidence" value="ECO:0007669"/>
    <property type="project" value="TreeGrafter"/>
</dbReference>
<gene>
    <name evidence="1" type="primary">galM</name>
    <name evidence="1" type="ORF">BACVE_003869</name>
</gene>
<dbReference type="CDD" id="cd01081">
    <property type="entry name" value="Aldose_epim"/>
    <property type="match status" value="1"/>
</dbReference>
<evidence type="ECO:0000313" key="2">
    <source>
        <dbReference type="Proteomes" id="UP000587477"/>
    </source>
</evidence>
<dbReference type="KEGG" id="bmp:NG74_01924"/>
<dbReference type="Gene3D" id="2.70.98.10">
    <property type="match status" value="1"/>
</dbReference>
<dbReference type="AlphaFoldDB" id="A0A7W4LS92"/>
<dbReference type="Proteomes" id="UP000587477">
    <property type="component" value="Chromosome"/>
</dbReference>
<dbReference type="PANTHER" id="PTHR10091">
    <property type="entry name" value="ALDOSE-1-EPIMERASE"/>
    <property type="match status" value="1"/>
</dbReference>
<organism evidence="1 2">
    <name type="scientific">Bacillus velezensis</name>
    <dbReference type="NCBI Taxonomy" id="492670"/>
    <lineage>
        <taxon>Bacteria</taxon>
        <taxon>Bacillati</taxon>
        <taxon>Bacillota</taxon>
        <taxon>Bacilli</taxon>
        <taxon>Bacillales</taxon>
        <taxon>Bacillaceae</taxon>
        <taxon>Bacillus</taxon>
        <taxon>Bacillus amyloliquefaciens group</taxon>
    </lineage>
</organism>
<evidence type="ECO:0000313" key="1">
    <source>
        <dbReference type="EMBL" id="QOY28827.1"/>
    </source>
</evidence>